<evidence type="ECO:0000256" key="1">
    <source>
        <dbReference type="SAM" id="MobiDB-lite"/>
    </source>
</evidence>
<accession>A0A0C9YE92</accession>
<feature type="compositionally biased region" description="Low complexity" evidence="1">
    <location>
        <begin position="62"/>
        <end position="73"/>
    </location>
</feature>
<reference evidence="2 3" key="1">
    <citation type="submission" date="2014-04" db="EMBL/GenBank/DDBJ databases">
        <authorList>
            <consortium name="DOE Joint Genome Institute"/>
            <person name="Kuo A."/>
            <person name="Kohler A."/>
            <person name="Costa M.D."/>
            <person name="Nagy L.G."/>
            <person name="Floudas D."/>
            <person name="Copeland A."/>
            <person name="Barry K.W."/>
            <person name="Cichocki N."/>
            <person name="Veneault-Fourrey C."/>
            <person name="LaButti K."/>
            <person name="Lindquist E.A."/>
            <person name="Lipzen A."/>
            <person name="Lundell T."/>
            <person name="Morin E."/>
            <person name="Murat C."/>
            <person name="Sun H."/>
            <person name="Tunlid A."/>
            <person name="Henrissat B."/>
            <person name="Grigoriev I.V."/>
            <person name="Hibbett D.S."/>
            <person name="Martin F."/>
            <person name="Nordberg H.P."/>
            <person name="Cantor M.N."/>
            <person name="Hua S.X."/>
        </authorList>
    </citation>
    <scope>NUCLEOTIDE SEQUENCE [LARGE SCALE GENOMIC DNA]</scope>
    <source>
        <strain evidence="2 3">441</strain>
    </source>
</reference>
<dbReference type="Proteomes" id="UP000054018">
    <property type="component" value="Unassembled WGS sequence"/>
</dbReference>
<keyword evidence="3" id="KW-1185">Reference proteome</keyword>
<evidence type="ECO:0000313" key="2">
    <source>
        <dbReference type="EMBL" id="KIK23135.1"/>
    </source>
</evidence>
<dbReference type="EMBL" id="KN833730">
    <property type="protein sequence ID" value="KIK23135.1"/>
    <property type="molecule type" value="Genomic_DNA"/>
</dbReference>
<sequence>MLSVQESIGMTWFEPPHQQDKELDLKELIQKMSQIMDLLKEDRKQSHKENQKLMAEKETAEKAQAAAKGAHQQTSLFGPLAFQTP</sequence>
<feature type="compositionally biased region" description="Basic and acidic residues" evidence="1">
    <location>
        <begin position="42"/>
        <end position="61"/>
    </location>
</feature>
<name>A0A0C9YE92_9AGAM</name>
<dbReference type="STRING" id="765257.A0A0C9YE92"/>
<gene>
    <name evidence="2" type="ORF">PISMIDRAFT_11122</name>
</gene>
<organism evidence="2 3">
    <name type="scientific">Pisolithus microcarpus 441</name>
    <dbReference type="NCBI Taxonomy" id="765257"/>
    <lineage>
        <taxon>Eukaryota</taxon>
        <taxon>Fungi</taxon>
        <taxon>Dikarya</taxon>
        <taxon>Basidiomycota</taxon>
        <taxon>Agaricomycotina</taxon>
        <taxon>Agaricomycetes</taxon>
        <taxon>Agaricomycetidae</taxon>
        <taxon>Boletales</taxon>
        <taxon>Sclerodermatineae</taxon>
        <taxon>Pisolithaceae</taxon>
        <taxon>Pisolithus</taxon>
    </lineage>
</organism>
<dbReference type="AlphaFoldDB" id="A0A0C9YE92"/>
<evidence type="ECO:0000313" key="3">
    <source>
        <dbReference type="Proteomes" id="UP000054018"/>
    </source>
</evidence>
<protein>
    <submittedName>
        <fullName evidence="2">Uncharacterized protein</fullName>
    </submittedName>
</protein>
<proteinExistence type="predicted"/>
<feature type="region of interest" description="Disordered" evidence="1">
    <location>
        <begin position="42"/>
        <end position="85"/>
    </location>
</feature>
<dbReference type="HOGENOM" id="CLU_2513512_0_0_1"/>
<reference evidence="3" key="2">
    <citation type="submission" date="2015-01" db="EMBL/GenBank/DDBJ databases">
        <title>Evolutionary Origins and Diversification of the Mycorrhizal Mutualists.</title>
        <authorList>
            <consortium name="DOE Joint Genome Institute"/>
            <consortium name="Mycorrhizal Genomics Consortium"/>
            <person name="Kohler A."/>
            <person name="Kuo A."/>
            <person name="Nagy L.G."/>
            <person name="Floudas D."/>
            <person name="Copeland A."/>
            <person name="Barry K.W."/>
            <person name="Cichocki N."/>
            <person name="Veneault-Fourrey C."/>
            <person name="LaButti K."/>
            <person name="Lindquist E.A."/>
            <person name="Lipzen A."/>
            <person name="Lundell T."/>
            <person name="Morin E."/>
            <person name="Murat C."/>
            <person name="Riley R."/>
            <person name="Ohm R."/>
            <person name="Sun H."/>
            <person name="Tunlid A."/>
            <person name="Henrissat B."/>
            <person name="Grigoriev I.V."/>
            <person name="Hibbett D.S."/>
            <person name="Martin F."/>
        </authorList>
    </citation>
    <scope>NUCLEOTIDE SEQUENCE [LARGE SCALE GENOMIC DNA]</scope>
    <source>
        <strain evidence="3">441</strain>
    </source>
</reference>